<feature type="compositionally biased region" description="Basic and acidic residues" evidence="2">
    <location>
        <begin position="336"/>
        <end position="347"/>
    </location>
</feature>
<reference evidence="4 5" key="1">
    <citation type="submission" date="2024-06" db="EMBL/GenBank/DDBJ databases">
        <title>The Natural Products Discovery Center: Release of the First 8490 Sequenced Strains for Exploring Actinobacteria Biosynthetic Diversity.</title>
        <authorList>
            <person name="Kalkreuter E."/>
            <person name="Kautsar S.A."/>
            <person name="Yang D."/>
            <person name="Bader C.D."/>
            <person name="Teijaro C.N."/>
            <person name="Fluegel L."/>
            <person name="Davis C.M."/>
            <person name="Simpson J.R."/>
            <person name="Lauterbach L."/>
            <person name="Steele A.D."/>
            <person name="Gui C."/>
            <person name="Meng S."/>
            <person name="Li G."/>
            <person name="Viehrig K."/>
            <person name="Ye F."/>
            <person name="Su P."/>
            <person name="Kiefer A.F."/>
            <person name="Nichols A."/>
            <person name="Cepeda A.J."/>
            <person name="Yan W."/>
            <person name="Fan B."/>
            <person name="Jiang Y."/>
            <person name="Adhikari A."/>
            <person name="Zheng C.-J."/>
            <person name="Schuster L."/>
            <person name="Cowan T.M."/>
            <person name="Smanski M.J."/>
            <person name="Chevrette M.G."/>
            <person name="De Carvalho L.P.S."/>
            <person name="Shen B."/>
        </authorList>
    </citation>
    <scope>NUCLEOTIDE SEQUENCE [LARGE SCALE GENOMIC DNA]</scope>
    <source>
        <strain evidence="4 5">NPDC050403</strain>
    </source>
</reference>
<dbReference type="EMBL" id="JBFAKC010000009">
    <property type="protein sequence ID" value="MEV0710151.1"/>
    <property type="molecule type" value="Genomic_DNA"/>
</dbReference>
<protein>
    <submittedName>
        <fullName evidence="4">Aldo/keto reductase</fullName>
    </submittedName>
</protein>
<feature type="domain" description="NADP-dependent oxidoreductase" evidence="3">
    <location>
        <begin position="15"/>
        <end position="314"/>
    </location>
</feature>
<evidence type="ECO:0000256" key="1">
    <source>
        <dbReference type="ARBA" id="ARBA00023002"/>
    </source>
</evidence>
<keyword evidence="1" id="KW-0560">Oxidoreductase</keyword>
<dbReference type="InterPro" id="IPR050523">
    <property type="entry name" value="AKR_Detox_Biosynth"/>
</dbReference>
<evidence type="ECO:0000313" key="5">
    <source>
        <dbReference type="Proteomes" id="UP001551695"/>
    </source>
</evidence>
<evidence type="ECO:0000259" key="3">
    <source>
        <dbReference type="Pfam" id="PF00248"/>
    </source>
</evidence>
<evidence type="ECO:0000256" key="2">
    <source>
        <dbReference type="SAM" id="MobiDB-lite"/>
    </source>
</evidence>
<dbReference type="InterPro" id="IPR036812">
    <property type="entry name" value="NAD(P)_OxRdtase_dom_sf"/>
</dbReference>
<dbReference type="PANTHER" id="PTHR43364:SF4">
    <property type="entry name" value="NAD(P)-LINKED OXIDOREDUCTASE SUPERFAMILY PROTEIN"/>
    <property type="match status" value="1"/>
</dbReference>
<dbReference type="PRINTS" id="PR00069">
    <property type="entry name" value="ALDKETRDTASE"/>
</dbReference>
<dbReference type="Gene3D" id="3.20.20.100">
    <property type="entry name" value="NADP-dependent oxidoreductase domain"/>
    <property type="match status" value="1"/>
</dbReference>
<dbReference type="Pfam" id="PF00248">
    <property type="entry name" value="Aldo_ket_red"/>
    <property type="match status" value="1"/>
</dbReference>
<dbReference type="RefSeq" id="WP_355084276.1">
    <property type="nucleotide sequence ID" value="NZ_JBEXKW010000008.1"/>
</dbReference>
<keyword evidence="5" id="KW-1185">Reference proteome</keyword>
<comment type="caution">
    <text evidence="4">The sequence shown here is derived from an EMBL/GenBank/DDBJ whole genome shotgun (WGS) entry which is preliminary data.</text>
</comment>
<name>A0ABV3FXJ2_9NOCA</name>
<gene>
    <name evidence="4" type="ORF">AB0I48_21525</name>
</gene>
<dbReference type="InterPro" id="IPR023210">
    <property type="entry name" value="NADP_OxRdtase_dom"/>
</dbReference>
<dbReference type="Proteomes" id="UP001551695">
    <property type="component" value="Unassembled WGS sequence"/>
</dbReference>
<feature type="region of interest" description="Disordered" evidence="2">
    <location>
        <begin position="324"/>
        <end position="347"/>
    </location>
</feature>
<accession>A0ABV3FXJ2</accession>
<evidence type="ECO:0000313" key="4">
    <source>
        <dbReference type="EMBL" id="MEV0710151.1"/>
    </source>
</evidence>
<organism evidence="4 5">
    <name type="scientific">Nocardia aurea</name>
    <dbReference type="NCBI Taxonomy" id="2144174"/>
    <lineage>
        <taxon>Bacteria</taxon>
        <taxon>Bacillati</taxon>
        <taxon>Actinomycetota</taxon>
        <taxon>Actinomycetes</taxon>
        <taxon>Mycobacteriales</taxon>
        <taxon>Nocardiaceae</taxon>
        <taxon>Nocardia</taxon>
    </lineage>
</organism>
<proteinExistence type="predicted"/>
<dbReference type="InterPro" id="IPR020471">
    <property type="entry name" value="AKR"/>
</dbReference>
<dbReference type="SUPFAM" id="SSF51430">
    <property type="entry name" value="NAD(P)-linked oxidoreductase"/>
    <property type="match status" value="1"/>
</dbReference>
<dbReference type="PANTHER" id="PTHR43364">
    <property type="entry name" value="NADH-SPECIFIC METHYLGLYOXAL REDUCTASE-RELATED"/>
    <property type="match status" value="1"/>
</dbReference>
<sequence>MTHRYLGRTGVLVSPLTLGAMNFGAWANRDHDDATRIIHRALDAGINVVDTADVYSQGENEEIVGKALAGRRSEVVLASKFHGQIGTDPNTRGNSRRWIVRAVEDSLRRLGTDHLDLYQVHRPDPEVPIEETLRALDDLVTAGKIRYYGTTTFEPHQLVEAQWVAQDRNLNRPVTEQPPYSILARGAERATLPIAQQYGLGVLTWSPLAGGWLSGRYRAGEAATESSRIDRQPHRHDPELAANQRKRAAAEELAKLADDAGLTLVHLALAFVLQHPAVSTVIIGPRTLDHLETQLGSVDVRLDAEILDRIDQIVAPGVTISPADEGYLPPSLTDAATRRRDPAGVLR</sequence>